<organism evidence="1 4">
    <name type="scientific">Adineta ricciae</name>
    <name type="common">Rotifer</name>
    <dbReference type="NCBI Taxonomy" id="249248"/>
    <lineage>
        <taxon>Eukaryota</taxon>
        <taxon>Metazoa</taxon>
        <taxon>Spiralia</taxon>
        <taxon>Gnathifera</taxon>
        <taxon>Rotifera</taxon>
        <taxon>Eurotatoria</taxon>
        <taxon>Bdelloidea</taxon>
        <taxon>Adinetida</taxon>
        <taxon>Adinetidae</taxon>
        <taxon>Adineta</taxon>
    </lineage>
</organism>
<evidence type="ECO:0000313" key="1">
    <source>
        <dbReference type="EMBL" id="CAF1154910.1"/>
    </source>
</evidence>
<reference evidence="1" key="1">
    <citation type="submission" date="2021-02" db="EMBL/GenBank/DDBJ databases">
        <authorList>
            <person name="Nowell W R."/>
        </authorList>
    </citation>
    <scope>NUCLEOTIDE SEQUENCE</scope>
</reference>
<comment type="caution">
    <text evidence="1">The sequence shown here is derived from an EMBL/GenBank/DDBJ whole genome shotgun (WGS) entry which is preliminary data.</text>
</comment>
<dbReference type="Proteomes" id="UP000663852">
    <property type="component" value="Unassembled WGS sequence"/>
</dbReference>
<name>A0A814SZM9_ADIRI</name>
<dbReference type="AlphaFoldDB" id="A0A814SZM9"/>
<dbReference type="EMBL" id="CAJNOR010007987">
    <property type="protein sequence ID" value="CAF1626753.1"/>
    <property type="molecule type" value="Genomic_DNA"/>
</dbReference>
<dbReference type="Proteomes" id="UP000663828">
    <property type="component" value="Unassembled WGS sequence"/>
</dbReference>
<protein>
    <submittedName>
        <fullName evidence="1">Uncharacterized protein</fullName>
    </submittedName>
</protein>
<accession>A0A814SZM9</accession>
<proteinExistence type="predicted"/>
<sequence>MDLYQIDKLTDDMMNFCHHKFYDFLKTVLGKDLCEFFRIQSIRWMNSLKSITVDELMQILDYDITELRPLRKVLGYVSTDGKFHLQLEFRKLTERL</sequence>
<dbReference type="EMBL" id="CAJNOJ010000121">
    <property type="protein sequence ID" value="CAF1154910.1"/>
    <property type="molecule type" value="Genomic_DNA"/>
</dbReference>
<gene>
    <name evidence="1" type="ORF">EDS130_LOCUS22816</name>
    <name evidence="2" type="ORF">XAT740_LOCUS51012</name>
</gene>
<dbReference type="OrthoDB" id="10042930at2759"/>
<keyword evidence="3" id="KW-1185">Reference proteome</keyword>
<evidence type="ECO:0000313" key="4">
    <source>
        <dbReference type="Proteomes" id="UP000663852"/>
    </source>
</evidence>
<evidence type="ECO:0000313" key="2">
    <source>
        <dbReference type="EMBL" id="CAF1626753.1"/>
    </source>
</evidence>
<evidence type="ECO:0000313" key="3">
    <source>
        <dbReference type="Proteomes" id="UP000663828"/>
    </source>
</evidence>